<proteinExistence type="predicted"/>
<dbReference type="InterPro" id="IPR036514">
    <property type="entry name" value="SGNH_hydro_sf"/>
</dbReference>
<dbReference type="InterPro" id="IPR050592">
    <property type="entry name" value="GDSL_lipolytic_enzyme"/>
</dbReference>
<evidence type="ECO:0000313" key="1">
    <source>
        <dbReference type="EMBL" id="PKI45637.1"/>
    </source>
</evidence>
<dbReference type="PANTHER" id="PTHR45642:SF95">
    <property type="entry name" value="GDSL-LIKE LIPASE_ACYLHYDROLASE FAMILY PROTEIN, EXPRESSED"/>
    <property type="match status" value="1"/>
</dbReference>
<name>A0A2I0INT2_PUNGR</name>
<dbReference type="STRING" id="22663.A0A2I0INT2"/>
<dbReference type="EMBL" id="PGOL01002702">
    <property type="protein sequence ID" value="PKI45637.1"/>
    <property type="molecule type" value="Genomic_DNA"/>
</dbReference>
<protein>
    <submittedName>
        <fullName evidence="1">Uncharacterized protein</fullName>
    </submittedName>
</protein>
<evidence type="ECO:0000313" key="2">
    <source>
        <dbReference type="Proteomes" id="UP000233551"/>
    </source>
</evidence>
<reference evidence="1 2" key="1">
    <citation type="submission" date="2017-11" db="EMBL/GenBank/DDBJ databases">
        <title>De-novo sequencing of pomegranate (Punica granatum L.) genome.</title>
        <authorList>
            <person name="Akparov Z."/>
            <person name="Amiraslanov A."/>
            <person name="Hajiyeva S."/>
            <person name="Abbasov M."/>
            <person name="Kaur K."/>
            <person name="Hamwieh A."/>
            <person name="Solovyev V."/>
            <person name="Salamov A."/>
            <person name="Braich B."/>
            <person name="Kosarev P."/>
            <person name="Mahmoud A."/>
            <person name="Hajiyev E."/>
            <person name="Babayeva S."/>
            <person name="Izzatullayeva V."/>
            <person name="Mammadov A."/>
            <person name="Mammadov A."/>
            <person name="Sharifova S."/>
            <person name="Ojaghi J."/>
            <person name="Eynullazada K."/>
            <person name="Bayramov B."/>
            <person name="Abdulazimova A."/>
            <person name="Shahmuradov I."/>
        </authorList>
    </citation>
    <scope>NUCLEOTIDE SEQUENCE [LARGE SCALE GENOMIC DNA]</scope>
    <source>
        <strain evidence="2">cv. AG2017</strain>
        <tissue evidence="1">Leaf</tissue>
    </source>
</reference>
<dbReference type="AlphaFoldDB" id="A0A2I0INT2"/>
<accession>A0A2I0INT2</accession>
<keyword evidence="2" id="KW-1185">Reference proteome</keyword>
<dbReference type="PANTHER" id="PTHR45642">
    <property type="entry name" value="GDSL ESTERASE/LIPASE EXL3"/>
    <property type="match status" value="1"/>
</dbReference>
<organism evidence="1 2">
    <name type="scientific">Punica granatum</name>
    <name type="common">Pomegranate</name>
    <dbReference type="NCBI Taxonomy" id="22663"/>
    <lineage>
        <taxon>Eukaryota</taxon>
        <taxon>Viridiplantae</taxon>
        <taxon>Streptophyta</taxon>
        <taxon>Embryophyta</taxon>
        <taxon>Tracheophyta</taxon>
        <taxon>Spermatophyta</taxon>
        <taxon>Magnoliopsida</taxon>
        <taxon>eudicotyledons</taxon>
        <taxon>Gunneridae</taxon>
        <taxon>Pentapetalae</taxon>
        <taxon>rosids</taxon>
        <taxon>malvids</taxon>
        <taxon>Myrtales</taxon>
        <taxon>Lythraceae</taxon>
        <taxon>Punica</taxon>
    </lineage>
</organism>
<comment type="caution">
    <text evidence="1">The sequence shown here is derived from an EMBL/GenBank/DDBJ whole genome shotgun (WGS) entry which is preliminary data.</text>
</comment>
<dbReference type="Gene3D" id="3.40.50.1110">
    <property type="entry name" value="SGNH hydrolase"/>
    <property type="match status" value="1"/>
</dbReference>
<dbReference type="GO" id="GO:0005576">
    <property type="term" value="C:extracellular region"/>
    <property type="evidence" value="ECO:0007669"/>
    <property type="project" value="TreeGrafter"/>
</dbReference>
<dbReference type="Proteomes" id="UP000233551">
    <property type="component" value="Unassembled WGS sequence"/>
</dbReference>
<sequence length="249" mass="28267">MRKIQPMHHLVFWLVSRGVSLQGVLFVMSQIYQSQGLAVLLENVTVLAIFMFRDSVVDPGNNYLKTVACNHLPYGREFMGGNATGRFSDSKILPDLMGFIRPGSPEDSDFRLSASGELAIPKSTQWRTMESMCRTFQWCSEVVQFEAPVNTASPMENTATQVRFAYADFYGALMDIIQSLHEYGFDIADRGCCRTGLVEVSFLSNRWIPGTCSNVSWFLYWDSYHPTERACRIIVQKLIGKLVQDIFQQ</sequence>
<gene>
    <name evidence="1" type="ORF">CRG98_033953</name>
</gene>